<dbReference type="SUPFAM" id="SSF55961">
    <property type="entry name" value="Bet v1-like"/>
    <property type="match status" value="1"/>
</dbReference>
<dbReference type="EMBL" id="CAADRA010005162">
    <property type="protein sequence ID" value="VFT86298.1"/>
    <property type="molecule type" value="Genomic_DNA"/>
</dbReference>
<protein>
    <submittedName>
        <fullName evidence="2">Aste57867_9418 protein</fullName>
    </submittedName>
</protein>
<name>A0A485KN95_9STRA</name>
<evidence type="ECO:0000313" key="2">
    <source>
        <dbReference type="EMBL" id="VFT86298.1"/>
    </source>
</evidence>
<dbReference type="Pfam" id="PF10604">
    <property type="entry name" value="Polyketide_cyc2"/>
    <property type="match status" value="1"/>
</dbReference>
<dbReference type="AlphaFoldDB" id="A0A485KN95"/>
<proteinExistence type="predicted"/>
<keyword evidence="3" id="KW-1185">Reference proteome</keyword>
<dbReference type="InterPro" id="IPR019587">
    <property type="entry name" value="Polyketide_cyclase/dehydratase"/>
</dbReference>
<evidence type="ECO:0000313" key="1">
    <source>
        <dbReference type="EMBL" id="KAF0700032.1"/>
    </source>
</evidence>
<dbReference type="InterPro" id="IPR023393">
    <property type="entry name" value="START-like_dom_sf"/>
</dbReference>
<organism evidence="2 3">
    <name type="scientific">Aphanomyces stellatus</name>
    <dbReference type="NCBI Taxonomy" id="120398"/>
    <lineage>
        <taxon>Eukaryota</taxon>
        <taxon>Sar</taxon>
        <taxon>Stramenopiles</taxon>
        <taxon>Oomycota</taxon>
        <taxon>Saprolegniomycetes</taxon>
        <taxon>Saprolegniales</taxon>
        <taxon>Verrucalvaceae</taxon>
        <taxon>Aphanomyces</taxon>
    </lineage>
</organism>
<accession>A0A485KN95</accession>
<evidence type="ECO:0000313" key="3">
    <source>
        <dbReference type="Proteomes" id="UP000332933"/>
    </source>
</evidence>
<gene>
    <name evidence="2" type="primary">Aste57867_9418</name>
    <name evidence="1" type="ORF">As57867_009382</name>
    <name evidence="2" type="ORF">ASTE57867_9418</name>
</gene>
<dbReference type="Gene3D" id="3.30.530.20">
    <property type="match status" value="1"/>
</dbReference>
<reference evidence="1" key="2">
    <citation type="submission" date="2019-06" db="EMBL/GenBank/DDBJ databases">
        <title>Genomics analysis of Aphanomyces spp. identifies a new class of oomycete effector associated with host adaptation.</title>
        <authorList>
            <person name="Gaulin E."/>
        </authorList>
    </citation>
    <scope>NUCLEOTIDE SEQUENCE</scope>
    <source>
        <strain evidence="1">CBS 578.67</strain>
    </source>
</reference>
<dbReference type="OrthoDB" id="59377at2759"/>
<dbReference type="Proteomes" id="UP000332933">
    <property type="component" value="Unassembled WGS sequence"/>
</dbReference>
<dbReference type="EMBL" id="VJMH01005141">
    <property type="protein sequence ID" value="KAF0700032.1"/>
    <property type="molecule type" value="Genomic_DNA"/>
</dbReference>
<reference evidence="2 3" key="1">
    <citation type="submission" date="2019-03" db="EMBL/GenBank/DDBJ databases">
        <authorList>
            <person name="Gaulin E."/>
            <person name="Dumas B."/>
        </authorList>
    </citation>
    <scope>NUCLEOTIDE SEQUENCE [LARGE SCALE GENOMIC DNA]</scope>
    <source>
        <strain evidence="2">CBS 568.67</strain>
    </source>
</reference>
<sequence>MSFFTAFDSSKTTRIHATSGTSHTCCLSSEARIPHGLLYVAQVFNVLKRVEHWPIWDVDLREVKFDTPAGTPLNETKGTLFMKNYGGGQHPFSIHNVDETSHFEYHTRLPGADAEWYWTWKQVDSGSVDMKMGVRVHGGSALLWRAALAPFLGTAIDTCLRNLKSLSEEGKVDGKDFSNLFT</sequence>